<comment type="caution">
    <text evidence="1">The sequence shown here is derived from an EMBL/GenBank/DDBJ whole genome shotgun (WGS) entry which is preliminary data.</text>
</comment>
<dbReference type="RefSeq" id="WP_197047468.1">
    <property type="nucleotide sequence ID" value="NZ_LR734877.1"/>
</dbReference>
<accession>A0A7Z9E247</accession>
<gene>
    <name evidence="1" type="ORF">PL8927_720321</name>
</gene>
<proteinExistence type="predicted"/>
<evidence type="ECO:0000313" key="1">
    <source>
        <dbReference type="EMBL" id="VXD21984.1"/>
    </source>
</evidence>
<dbReference type="AlphaFoldDB" id="A0A7Z9E247"/>
<name>A0A7Z9E247_9CYAN</name>
<reference evidence="1" key="1">
    <citation type="submission" date="2019-10" db="EMBL/GenBank/DDBJ databases">
        <authorList>
            <consortium name="Genoscope - CEA"/>
            <person name="William W."/>
        </authorList>
    </citation>
    <scope>NUCLEOTIDE SEQUENCE [LARGE SCALE GENOMIC DNA]</scope>
    <source>
        <strain evidence="1">BBR_PRJEB10992</strain>
    </source>
</reference>
<evidence type="ECO:0000313" key="2">
    <source>
        <dbReference type="Proteomes" id="UP000184550"/>
    </source>
</evidence>
<protein>
    <submittedName>
        <fullName evidence="1">PilT protein domain protein</fullName>
    </submittedName>
</protein>
<dbReference type="EMBL" id="CZCU02000149">
    <property type="protein sequence ID" value="VXD21984.1"/>
    <property type="molecule type" value="Genomic_DNA"/>
</dbReference>
<organism evidence="1 2">
    <name type="scientific">Planktothrix serta PCC 8927</name>
    <dbReference type="NCBI Taxonomy" id="671068"/>
    <lineage>
        <taxon>Bacteria</taxon>
        <taxon>Bacillati</taxon>
        <taxon>Cyanobacteriota</taxon>
        <taxon>Cyanophyceae</taxon>
        <taxon>Oscillatoriophycideae</taxon>
        <taxon>Oscillatoriales</taxon>
        <taxon>Microcoleaceae</taxon>
        <taxon>Planktothrix</taxon>
    </lineage>
</organism>
<dbReference type="Proteomes" id="UP000184550">
    <property type="component" value="Unassembled WGS sequence"/>
</dbReference>
<keyword evidence="2" id="KW-1185">Reference proteome</keyword>
<sequence>MVNLGLTGGAIYDNLIAHAAMKKEIDKILTLNPKHFIRLGDRIAELVEVPS</sequence>